<sequence>FYHHCANIIIEGTDTGKLPELAMTIVNVEDLGQKLDTSAVGDDKDNTSTGPMADEVKLNREGFFAFGGGAGKKGFDLGLVKSKGSKED</sequence>
<dbReference type="Proteomes" id="UP000749646">
    <property type="component" value="Unassembled WGS sequence"/>
</dbReference>
<organism evidence="1 2">
    <name type="scientific">Modicella reniformis</name>
    <dbReference type="NCBI Taxonomy" id="1440133"/>
    <lineage>
        <taxon>Eukaryota</taxon>
        <taxon>Fungi</taxon>
        <taxon>Fungi incertae sedis</taxon>
        <taxon>Mucoromycota</taxon>
        <taxon>Mortierellomycotina</taxon>
        <taxon>Mortierellomycetes</taxon>
        <taxon>Mortierellales</taxon>
        <taxon>Mortierellaceae</taxon>
        <taxon>Modicella</taxon>
    </lineage>
</organism>
<evidence type="ECO:0000313" key="2">
    <source>
        <dbReference type="Proteomes" id="UP000749646"/>
    </source>
</evidence>
<comment type="caution">
    <text evidence="1">The sequence shown here is derived from an EMBL/GenBank/DDBJ whole genome shotgun (WGS) entry which is preliminary data.</text>
</comment>
<reference evidence="1" key="1">
    <citation type="journal article" date="2020" name="Fungal Divers.">
        <title>Resolving the Mortierellaceae phylogeny through synthesis of multi-gene phylogenetics and phylogenomics.</title>
        <authorList>
            <person name="Vandepol N."/>
            <person name="Liber J."/>
            <person name="Desiro A."/>
            <person name="Na H."/>
            <person name="Kennedy M."/>
            <person name="Barry K."/>
            <person name="Grigoriev I.V."/>
            <person name="Miller A.N."/>
            <person name="O'Donnell K."/>
            <person name="Stajich J.E."/>
            <person name="Bonito G."/>
        </authorList>
    </citation>
    <scope>NUCLEOTIDE SEQUENCE</scope>
    <source>
        <strain evidence="1">MES-2147</strain>
    </source>
</reference>
<keyword evidence="2" id="KW-1185">Reference proteome</keyword>
<feature type="non-terminal residue" evidence="1">
    <location>
        <position position="1"/>
    </location>
</feature>
<name>A0A9P6M4H8_9FUNG</name>
<dbReference type="OrthoDB" id="2398031at2759"/>
<protein>
    <submittedName>
        <fullName evidence="1">Uncharacterized protein</fullName>
    </submittedName>
</protein>
<dbReference type="AlphaFoldDB" id="A0A9P6M4H8"/>
<dbReference type="EMBL" id="JAAAHW010005983">
    <property type="protein sequence ID" value="KAF9965266.1"/>
    <property type="molecule type" value="Genomic_DNA"/>
</dbReference>
<proteinExistence type="predicted"/>
<gene>
    <name evidence="1" type="ORF">BGZ65_000821</name>
</gene>
<accession>A0A9P6M4H8</accession>
<evidence type="ECO:0000313" key="1">
    <source>
        <dbReference type="EMBL" id="KAF9965266.1"/>
    </source>
</evidence>